<evidence type="ECO:0000313" key="2">
    <source>
        <dbReference type="EMBL" id="KKN28536.1"/>
    </source>
</evidence>
<protein>
    <recommendedName>
        <fullName evidence="1">Rhamnogalacturonase A/B/Epimerase-like pectate lyase domain-containing protein</fullName>
    </recommendedName>
</protein>
<gene>
    <name evidence="2" type="ORF">LCGC14_0853330</name>
</gene>
<dbReference type="Pfam" id="PF12708">
    <property type="entry name" value="Pect-lyase_RHGA_epim"/>
    <property type="match status" value="1"/>
</dbReference>
<reference evidence="2" key="1">
    <citation type="journal article" date="2015" name="Nature">
        <title>Complex archaea that bridge the gap between prokaryotes and eukaryotes.</title>
        <authorList>
            <person name="Spang A."/>
            <person name="Saw J.H."/>
            <person name="Jorgensen S.L."/>
            <person name="Zaremba-Niedzwiedzka K."/>
            <person name="Martijn J."/>
            <person name="Lind A.E."/>
            <person name="van Eijk R."/>
            <person name="Schleper C."/>
            <person name="Guy L."/>
            <person name="Ettema T.J."/>
        </authorList>
    </citation>
    <scope>NUCLEOTIDE SEQUENCE</scope>
</reference>
<sequence length="940" mass="100316">MPIPTDVQQGDNATPVNPNRWNELVDGINENRDYYSAEAVFDVTHENYGATGDGSTDDEPAIDLARIAATANGGALFFPGGSANNTYRISTNIAFDKDITLIFAPGATLAIDTGVTVTINGDIAPTLHKIFTLTGTGVVTLAAGSVEAVLPQWWGAVGDDSTDNHDAIEAAIAAALDAVGLVYLPAGIYRIGDTIDNFPYGFGTRYDEGITIRGADRNNTKIKYTPTSGFAIRLGNPELDSIAGAQRVNGVTISDLHITTPNLTADGGGVLFDGPTFSGLERVHFAEIGDGTVGTSIRGRRRHFQKSVASFTPDTHRAFTNSGGASDQYAIGYTTEALLFGRIQSVTVRLRKLGSPTGTMTASIYSNAAGVPDAIVEIASATVDISTFSTGATGGDVEFTFVFPGPSMTETTDFWIVLIPTYGTYNSGVDEVSVEVEAAADVSNNFATFDGGGPGWAASDDGSNYTYKDGRSQVEMCYLNNVYSRGIIRAMTVLDATEDSQFNCSQGHWLSVGTTISGDSPILRVMDIWVTNSDSSNNVINITGATAEITFTRCFLEGASDTDPYFFGPSVNPQTFTDCHIAGTFTHALAADLRFQGCFGPLFSTDDPSQIFDPAGFDIILPDDPRWLEVATPVLEADANAISGRRYNLDDRFDLIRFLFQSTVGEGLYGFLPRASYLVTVWAKDTNQVANDFKMVSGYYPAGSPTTIHSLTATLTASYAPYRFIHIIEAAQVGKRTYIDFFQNASGANDIYISHVTVRRIGQDMIGGDDIVSANPVASDADDARGSSRIFMGRQSGDEQSVLAAITASHDGAADDEKGKVEIYTNDGSDGFAPTLRCTLDSAGIWQIGDGGATNYMQIAGDGFVELNGTARATIDISFDPNNIKLPAANFPALSEIGLTPVFLFDKTADEELRGAFEIPHEYSPGTDLQAHFHWAPVDG</sequence>
<comment type="caution">
    <text evidence="2">The sequence shown here is derived from an EMBL/GenBank/DDBJ whole genome shotgun (WGS) entry which is preliminary data.</text>
</comment>
<name>A0A0F9RU56_9ZZZZ</name>
<dbReference type="EMBL" id="LAZR01002553">
    <property type="protein sequence ID" value="KKN28536.1"/>
    <property type="molecule type" value="Genomic_DNA"/>
</dbReference>
<dbReference type="InterPro" id="IPR011050">
    <property type="entry name" value="Pectin_lyase_fold/virulence"/>
</dbReference>
<dbReference type="InterPro" id="IPR024535">
    <property type="entry name" value="RHGA/B-epi-like_pectate_lyase"/>
</dbReference>
<feature type="non-terminal residue" evidence="2">
    <location>
        <position position="940"/>
    </location>
</feature>
<evidence type="ECO:0000259" key="1">
    <source>
        <dbReference type="Pfam" id="PF12708"/>
    </source>
</evidence>
<dbReference type="SUPFAM" id="SSF51126">
    <property type="entry name" value="Pectin lyase-like"/>
    <property type="match status" value="2"/>
</dbReference>
<proteinExistence type="predicted"/>
<feature type="domain" description="Rhamnogalacturonase A/B/Epimerase-like pectate lyase" evidence="1">
    <location>
        <begin position="155"/>
        <end position="227"/>
    </location>
</feature>
<accession>A0A0F9RU56</accession>
<dbReference type="AlphaFoldDB" id="A0A0F9RU56"/>
<dbReference type="Gene3D" id="2.160.20.10">
    <property type="entry name" value="Single-stranded right-handed beta-helix, Pectin lyase-like"/>
    <property type="match status" value="2"/>
</dbReference>
<organism evidence="2">
    <name type="scientific">marine sediment metagenome</name>
    <dbReference type="NCBI Taxonomy" id="412755"/>
    <lineage>
        <taxon>unclassified sequences</taxon>
        <taxon>metagenomes</taxon>
        <taxon>ecological metagenomes</taxon>
    </lineage>
</organism>
<dbReference type="InterPro" id="IPR012334">
    <property type="entry name" value="Pectin_lyas_fold"/>
</dbReference>